<feature type="transmembrane region" description="Helical" evidence="1">
    <location>
        <begin position="70"/>
        <end position="93"/>
    </location>
</feature>
<dbReference type="AlphaFoldDB" id="A0A9E8MYM7"/>
<organism evidence="2 3">
    <name type="scientific">Lacinutrix neustonica</name>
    <dbReference type="NCBI Taxonomy" id="2980107"/>
    <lineage>
        <taxon>Bacteria</taxon>
        <taxon>Pseudomonadati</taxon>
        <taxon>Bacteroidota</taxon>
        <taxon>Flavobacteriia</taxon>
        <taxon>Flavobacteriales</taxon>
        <taxon>Flavobacteriaceae</taxon>
        <taxon>Lacinutrix</taxon>
    </lineage>
</organism>
<name>A0A9E8MYM7_9FLAO</name>
<reference evidence="2" key="1">
    <citation type="submission" date="2022-11" db="EMBL/GenBank/DDBJ databases">
        <title>Lacinutrix neustonica HL-RS19T sp. nov., isolated from the surface microlayer sample of brackish Lake Shihwa.</title>
        <authorList>
            <person name="Choi J.Y."/>
            <person name="Hwang C.Y."/>
        </authorList>
    </citation>
    <scope>NUCLEOTIDE SEQUENCE</scope>
    <source>
        <strain evidence="2">HL-RS19</strain>
    </source>
</reference>
<dbReference type="Proteomes" id="UP001164705">
    <property type="component" value="Chromosome"/>
</dbReference>
<evidence type="ECO:0000313" key="2">
    <source>
        <dbReference type="EMBL" id="WAC03295.1"/>
    </source>
</evidence>
<dbReference type="RefSeq" id="WP_267677873.1">
    <property type="nucleotide sequence ID" value="NZ_CP113088.1"/>
</dbReference>
<protein>
    <submittedName>
        <fullName evidence="2">Riboflavin synthase subunit beta</fullName>
    </submittedName>
</protein>
<keyword evidence="1" id="KW-1133">Transmembrane helix</keyword>
<dbReference type="EMBL" id="CP113088">
    <property type="protein sequence ID" value="WAC03295.1"/>
    <property type="molecule type" value="Genomic_DNA"/>
</dbReference>
<accession>A0A9E8MYM7</accession>
<keyword evidence="1" id="KW-0812">Transmembrane</keyword>
<evidence type="ECO:0000313" key="3">
    <source>
        <dbReference type="Proteomes" id="UP001164705"/>
    </source>
</evidence>
<sequence>MGIIPHKKNKRYNYTPRYYKGSGDGSPFEMKHKFDDYRSTVGSSGGIKSKFSSALHELRNAPDKSANRRIIIIISVLILLFLFIIDFDLSIFFSKL</sequence>
<dbReference type="KEGG" id="lnu:N7U66_06950"/>
<proteinExistence type="predicted"/>
<gene>
    <name evidence="2" type="ORF">N7U66_06950</name>
</gene>
<evidence type="ECO:0000256" key="1">
    <source>
        <dbReference type="SAM" id="Phobius"/>
    </source>
</evidence>
<keyword evidence="3" id="KW-1185">Reference proteome</keyword>
<keyword evidence="1" id="KW-0472">Membrane</keyword>